<name>A0ABU3NCV7_9GAMM</name>
<evidence type="ECO:0000313" key="2">
    <source>
        <dbReference type="Proteomes" id="UP001255917"/>
    </source>
</evidence>
<sequence length="66" mass="7359">MQIDPLSARVFADRNLAIRPFTAELNDTFYMPTPQEQPLSRLARAFMGEFRAHISASLLDIVPPGG</sequence>
<evidence type="ECO:0000313" key="1">
    <source>
        <dbReference type="EMBL" id="MDT8878062.1"/>
    </source>
</evidence>
<accession>A0ABU3NCV7</accession>
<organism evidence="1 2">
    <name type="scientific">Halomonas saccharevitans</name>
    <dbReference type="NCBI Taxonomy" id="416872"/>
    <lineage>
        <taxon>Bacteria</taxon>
        <taxon>Pseudomonadati</taxon>
        <taxon>Pseudomonadota</taxon>
        <taxon>Gammaproteobacteria</taxon>
        <taxon>Oceanospirillales</taxon>
        <taxon>Halomonadaceae</taxon>
        <taxon>Halomonas</taxon>
    </lineage>
</organism>
<gene>
    <name evidence="1" type="ORF">RSO68_01100</name>
</gene>
<dbReference type="Proteomes" id="UP001255917">
    <property type="component" value="Unassembled WGS sequence"/>
</dbReference>
<comment type="caution">
    <text evidence="1">The sequence shown here is derived from an EMBL/GenBank/DDBJ whole genome shotgun (WGS) entry which is preliminary data.</text>
</comment>
<protein>
    <submittedName>
        <fullName evidence="1">Uncharacterized protein</fullName>
    </submittedName>
</protein>
<dbReference type="EMBL" id="JAVXUR010000001">
    <property type="protein sequence ID" value="MDT8878062.1"/>
    <property type="molecule type" value="Genomic_DNA"/>
</dbReference>
<proteinExistence type="predicted"/>
<keyword evidence="2" id="KW-1185">Reference proteome</keyword>
<dbReference type="RefSeq" id="WP_315585129.1">
    <property type="nucleotide sequence ID" value="NZ_JAVXUR010000001.1"/>
</dbReference>
<reference evidence="2" key="1">
    <citation type="submission" date="2023-07" db="EMBL/GenBank/DDBJ databases">
        <title>Substrates and metabolic shifts associated with increased methane emissions in unrestored hypersaline salterns.</title>
        <authorList>
            <person name="Bueno De Mesquita C.P."/>
            <person name="Tringe S.G."/>
        </authorList>
    </citation>
    <scope>NUCLEOTIDE SEQUENCE [LARGE SCALE GENOMIC DNA]</scope>
    <source>
        <strain evidence="2">I4</strain>
    </source>
</reference>